<dbReference type="Gene3D" id="3.40.50.20">
    <property type="match status" value="1"/>
</dbReference>
<dbReference type="RefSeq" id="WP_117361975.1">
    <property type="nucleotide sequence ID" value="NZ_QURH01001054.1"/>
</dbReference>
<dbReference type="EMBL" id="QURH01001054">
    <property type="protein sequence ID" value="RFU36352.1"/>
    <property type="molecule type" value="Genomic_DNA"/>
</dbReference>
<sequence length="414" mass="44753">MRPLTRDGHVTIIHRWRARYAHYERYLDHDRTTVTYITTEVGAAGVPEGAARVELVAATDDLAEVEAAVDRLADRYGKPCAILAMKEDDLLVAARLRADRGLPGQRPDQLMPFRDKLLMVGQVARHGLAVPEFAAANTAADVTDFGKRVGWPVVVKPMLGSSSVDVRIVHGPDEAAAPTFDPTTSKLVQKFIPHPVYHVDGVFDGSDVGVCVASRYVNTCLSFRAGEYLGSVEEDDPEVNAATREFAGRVLRALASEPLVFHLEVFVERPGGGAPVCTFLEVGARVAGSETAFLWREVHGYDLMEAAFRIALGEAPPPAPASFGGDLAGYLLVGAPATRPCRVSEVTPMTGRTPGLYQESLVLPGEVIPAADAYYEHVGGRFRFRGRSSAEIEQAIHATARDFHVTAVPLDETA</sequence>
<name>A0A372J8M7_9ACTN</name>
<dbReference type="GO" id="GO:0016874">
    <property type="term" value="F:ligase activity"/>
    <property type="evidence" value="ECO:0007669"/>
    <property type="project" value="UniProtKB-KW"/>
</dbReference>
<dbReference type="Proteomes" id="UP000261811">
    <property type="component" value="Unassembled WGS sequence"/>
</dbReference>
<gene>
    <name evidence="6" type="ORF">DZF91_38600</name>
</gene>
<evidence type="ECO:0000256" key="1">
    <source>
        <dbReference type="ARBA" id="ARBA00022598"/>
    </source>
</evidence>
<dbReference type="AlphaFoldDB" id="A0A372J8M7"/>
<dbReference type="Gene3D" id="3.30.1490.20">
    <property type="entry name" value="ATP-grasp fold, A domain"/>
    <property type="match status" value="1"/>
</dbReference>
<dbReference type="InterPro" id="IPR003806">
    <property type="entry name" value="ATP-grasp_PylC-type"/>
</dbReference>
<evidence type="ECO:0000256" key="4">
    <source>
        <dbReference type="PROSITE-ProRule" id="PRU00409"/>
    </source>
</evidence>
<reference evidence="6 7" key="1">
    <citation type="submission" date="2018-08" db="EMBL/GenBank/DDBJ databases">
        <title>Actinomadura jelena sp. nov., a novel Actinomycete isolated from soil in Chad.</title>
        <authorList>
            <person name="Shi L."/>
        </authorList>
    </citation>
    <scope>NUCLEOTIDE SEQUENCE [LARGE SCALE GENOMIC DNA]</scope>
    <source>
        <strain evidence="6 7">NEAU-G17</strain>
    </source>
</reference>
<dbReference type="InterPro" id="IPR011761">
    <property type="entry name" value="ATP-grasp"/>
</dbReference>
<evidence type="ECO:0000256" key="3">
    <source>
        <dbReference type="ARBA" id="ARBA00022840"/>
    </source>
</evidence>
<comment type="caution">
    <text evidence="6">The sequence shown here is derived from an EMBL/GenBank/DDBJ whole genome shotgun (WGS) entry which is preliminary data.</text>
</comment>
<dbReference type="PANTHER" id="PTHR43585">
    <property type="entry name" value="FUMIPYRROLE BIOSYNTHESIS PROTEIN C"/>
    <property type="match status" value="1"/>
</dbReference>
<keyword evidence="2 4" id="KW-0547">Nucleotide-binding</keyword>
<accession>A0A372J8M7</accession>
<dbReference type="GO" id="GO:0005524">
    <property type="term" value="F:ATP binding"/>
    <property type="evidence" value="ECO:0007669"/>
    <property type="project" value="UniProtKB-UniRule"/>
</dbReference>
<evidence type="ECO:0000313" key="6">
    <source>
        <dbReference type="EMBL" id="RFU36352.1"/>
    </source>
</evidence>
<dbReference type="PROSITE" id="PS50975">
    <property type="entry name" value="ATP_GRASP"/>
    <property type="match status" value="1"/>
</dbReference>
<dbReference type="OrthoDB" id="9803907at2"/>
<evidence type="ECO:0000259" key="5">
    <source>
        <dbReference type="PROSITE" id="PS50975"/>
    </source>
</evidence>
<evidence type="ECO:0000313" key="7">
    <source>
        <dbReference type="Proteomes" id="UP000261811"/>
    </source>
</evidence>
<organism evidence="6 7">
    <name type="scientific">Actinomadura logoneensis</name>
    <dbReference type="NCBI Taxonomy" id="2293572"/>
    <lineage>
        <taxon>Bacteria</taxon>
        <taxon>Bacillati</taxon>
        <taxon>Actinomycetota</taxon>
        <taxon>Actinomycetes</taxon>
        <taxon>Streptosporangiales</taxon>
        <taxon>Thermomonosporaceae</taxon>
        <taxon>Actinomadura</taxon>
    </lineage>
</organism>
<dbReference type="SUPFAM" id="SSF56059">
    <property type="entry name" value="Glutathione synthetase ATP-binding domain-like"/>
    <property type="match status" value="1"/>
</dbReference>
<keyword evidence="3 4" id="KW-0067">ATP-binding</keyword>
<feature type="domain" description="ATP-grasp" evidence="5">
    <location>
        <begin position="120"/>
        <end position="312"/>
    </location>
</feature>
<protein>
    <submittedName>
        <fullName evidence="6">ATP-grasp domain-containing protein</fullName>
    </submittedName>
</protein>
<dbReference type="InterPro" id="IPR052032">
    <property type="entry name" value="ATP-dep_AA_Ligase"/>
</dbReference>
<dbReference type="GO" id="GO:0046872">
    <property type="term" value="F:metal ion binding"/>
    <property type="evidence" value="ECO:0007669"/>
    <property type="project" value="InterPro"/>
</dbReference>
<proteinExistence type="predicted"/>
<dbReference type="InterPro" id="IPR013815">
    <property type="entry name" value="ATP_grasp_subdomain_1"/>
</dbReference>
<dbReference type="Gene3D" id="3.30.470.20">
    <property type="entry name" value="ATP-grasp fold, B domain"/>
    <property type="match status" value="1"/>
</dbReference>
<keyword evidence="7" id="KW-1185">Reference proteome</keyword>
<dbReference type="Pfam" id="PF02655">
    <property type="entry name" value="ATP-grasp_3"/>
    <property type="match status" value="1"/>
</dbReference>
<evidence type="ECO:0000256" key="2">
    <source>
        <dbReference type="ARBA" id="ARBA00022741"/>
    </source>
</evidence>
<keyword evidence="1" id="KW-0436">Ligase</keyword>
<dbReference type="PANTHER" id="PTHR43585:SF2">
    <property type="entry name" value="ATP-GRASP ENZYME FSQD"/>
    <property type="match status" value="1"/>
</dbReference>